<dbReference type="AlphaFoldDB" id="A0A2P2PMV4"/>
<dbReference type="EMBL" id="GGEC01075475">
    <property type="protein sequence ID" value="MBX55959.1"/>
    <property type="molecule type" value="Transcribed_RNA"/>
</dbReference>
<evidence type="ECO:0000313" key="1">
    <source>
        <dbReference type="EMBL" id="MBX55959.1"/>
    </source>
</evidence>
<protein>
    <submittedName>
        <fullName evidence="1">Uncharacterized protein</fullName>
    </submittedName>
</protein>
<name>A0A2P2PMV4_RHIMU</name>
<organism evidence="1">
    <name type="scientific">Rhizophora mucronata</name>
    <name type="common">Asiatic mangrove</name>
    <dbReference type="NCBI Taxonomy" id="61149"/>
    <lineage>
        <taxon>Eukaryota</taxon>
        <taxon>Viridiplantae</taxon>
        <taxon>Streptophyta</taxon>
        <taxon>Embryophyta</taxon>
        <taxon>Tracheophyta</taxon>
        <taxon>Spermatophyta</taxon>
        <taxon>Magnoliopsida</taxon>
        <taxon>eudicotyledons</taxon>
        <taxon>Gunneridae</taxon>
        <taxon>Pentapetalae</taxon>
        <taxon>rosids</taxon>
        <taxon>fabids</taxon>
        <taxon>Malpighiales</taxon>
        <taxon>Rhizophoraceae</taxon>
        <taxon>Rhizophora</taxon>
    </lineage>
</organism>
<accession>A0A2P2PMV4</accession>
<sequence length="68" mass="7935">MVVCDYESSENGLFPIRRLIVEISYSEYIHYGIMCFHNFLSKMNCFEILSSRTHKASSVKTFVKSFSL</sequence>
<proteinExistence type="predicted"/>
<reference evidence="1" key="1">
    <citation type="submission" date="2018-02" db="EMBL/GenBank/DDBJ databases">
        <title>Rhizophora mucronata_Transcriptome.</title>
        <authorList>
            <person name="Meera S.P."/>
            <person name="Sreeshan A."/>
            <person name="Augustine A."/>
        </authorList>
    </citation>
    <scope>NUCLEOTIDE SEQUENCE</scope>
    <source>
        <tissue evidence="1">Leaf</tissue>
    </source>
</reference>